<comment type="caution">
    <text evidence="1">The sequence shown here is derived from an EMBL/GenBank/DDBJ whole genome shotgun (WGS) entry which is preliminary data.</text>
</comment>
<sequence length="300" mass="35022">MGWDLLKSFLVFLLIVVGFIFILLLPREMEITHHGGLVFTADFPFTFDLFKEKVQDFIHHFQTEKGFGENKMGVPILEELQTFLQRDLHIIIPAFFLAILFGMILGIIQFYFREKWVGKIQAFLSWIFSSIPDFFFYIGLQYILIKLVANGYLQMNLFGNDDWYSFLLPMIAVTIFPMLFMMKFTTTSLENEVGQDYLRTARSKGLQRVLILKHMLWNCWPSILNQAQFVMLYILSSLPIIEKLSSYQGAGYHLLDSIFKNEDVRSLAFMLPYLVFMFATVVLSKLVKHWLVPIKSGALR</sequence>
<reference evidence="1" key="1">
    <citation type="submission" date="2024-03" db="EMBL/GenBank/DDBJ databases">
        <title>Human intestinal bacterial collection.</title>
        <authorList>
            <person name="Pauvert C."/>
            <person name="Hitch T.C.A."/>
            <person name="Clavel T."/>
        </authorList>
    </citation>
    <scope>NUCLEOTIDE SEQUENCE</scope>
    <source>
        <strain evidence="1">CLA-AA-H227</strain>
    </source>
</reference>
<gene>
    <name evidence="1" type="ORF">WMO40_08895</name>
</gene>
<organism evidence="1 2">
    <name type="scientific">Robertmurraya yapensis</name>
    <name type="common">ex Hitch et al 2024</name>
    <dbReference type="NCBI Taxonomy" id="3133160"/>
    <lineage>
        <taxon>Bacteria</taxon>
        <taxon>Bacillati</taxon>
        <taxon>Bacillota</taxon>
        <taxon>Bacilli</taxon>
        <taxon>Bacillales</taxon>
        <taxon>Bacillaceae</taxon>
        <taxon>Robertmurraya</taxon>
    </lineage>
</organism>
<evidence type="ECO:0000313" key="1">
    <source>
        <dbReference type="EMBL" id="MEQ2526816.1"/>
    </source>
</evidence>
<protein>
    <submittedName>
        <fullName evidence="1">ABC transporter permease subunit</fullName>
    </submittedName>
</protein>
<evidence type="ECO:0000313" key="2">
    <source>
        <dbReference type="Proteomes" id="UP001439875"/>
    </source>
</evidence>
<dbReference type="Proteomes" id="UP001439875">
    <property type="component" value="Unassembled WGS sequence"/>
</dbReference>
<accession>A0ACC6S9Q7</accession>
<keyword evidence="2" id="KW-1185">Reference proteome</keyword>
<name>A0ACC6S9Q7_9BACI</name>
<dbReference type="EMBL" id="JBBMEW010000005">
    <property type="protein sequence ID" value="MEQ2526816.1"/>
    <property type="molecule type" value="Genomic_DNA"/>
</dbReference>
<proteinExistence type="predicted"/>